<feature type="non-terminal residue" evidence="1">
    <location>
        <position position="1"/>
    </location>
</feature>
<gene>
    <name evidence="1" type="ORF">GWI33_023347</name>
</gene>
<accession>A0A834LYZ5</accession>
<dbReference type="AlphaFoldDB" id="A0A834LYZ5"/>
<comment type="caution">
    <text evidence="1">The sequence shown here is derived from an EMBL/GenBank/DDBJ whole genome shotgun (WGS) entry which is preliminary data.</text>
</comment>
<reference evidence="1" key="1">
    <citation type="submission" date="2020-08" db="EMBL/GenBank/DDBJ databases">
        <title>Genome sequencing and assembly of the red palm weevil Rhynchophorus ferrugineus.</title>
        <authorList>
            <person name="Dias G.B."/>
            <person name="Bergman C.M."/>
            <person name="Manee M."/>
        </authorList>
    </citation>
    <scope>NUCLEOTIDE SEQUENCE</scope>
    <source>
        <strain evidence="1">AA-2017</strain>
        <tissue evidence="1">Whole larva</tissue>
    </source>
</reference>
<name>A0A834LYZ5_RHYFE</name>
<dbReference type="Proteomes" id="UP000625711">
    <property type="component" value="Unassembled WGS sequence"/>
</dbReference>
<evidence type="ECO:0000313" key="2">
    <source>
        <dbReference type="Proteomes" id="UP000625711"/>
    </source>
</evidence>
<protein>
    <submittedName>
        <fullName evidence="1">Uncharacterized protein</fullName>
    </submittedName>
</protein>
<sequence length="62" mass="6746">DGFGTASVRNFAQLLPDAVKTTDSHKRISGKLEKPPGENLNPKVKATRDLWCCFQNTTATVA</sequence>
<keyword evidence="2" id="KW-1185">Reference proteome</keyword>
<proteinExistence type="predicted"/>
<dbReference type="EMBL" id="JAACXV010017281">
    <property type="protein sequence ID" value="KAF7264373.1"/>
    <property type="molecule type" value="Genomic_DNA"/>
</dbReference>
<organism evidence="1 2">
    <name type="scientific">Rhynchophorus ferrugineus</name>
    <name type="common">Red palm weevil</name>
    <name type="synonym">Curculio ferrugineus</name>
    <dbReference type="NCBI Taxonomy" id="354439"/>
    <lineage>
        <taxon>Eukaryota</taxon>
        <taxon>Metazoa</taxon>
        <taxon>Ecdysozoa</taxon>
        <taxon>Arthropoda</taxon>
        <taxon>Hexapoda</taxon>
        <taxon>Insecta</taxon>
        <taxon>Pterygota</taxon>
        <taxon>Neoptera</taxon>
        <taxon>Endopterygota</taxon>
        <taxon>Coleoptera</taxon>
        <taxon>Polyphaga</taxon>
        <taxon>Cucujiformia</taxon>
        <taxon>Curculionidae</taxon>
        <taxon>Dryophthorinae</taxon>
        <taxon>Rhynchophorus</taxon>
    </lineage>
</organism>
<evidence type="ECO:0000313" key="1">
    <source>
        <dbReference type="EMBL" id="KAF7264373.1"/>
    </source>
</evidence>